<comment type="caution">
    <text evidence="2">The sequence shown here is derived from an EMBL/GenBank/DDBJ whole genome shotgun (WGS) entry which is preliminary data.</text>
</comment>
<evidence type="ECO:0008006" key="4">
    <source>
        <dbReference type="Google" id="ProtNLM"/>
    </source>
</evidence>
<keyword evidence="1" id="KW-1133">Transmembrane helix</keyword>
<evidence type="ECO:0000313" key="3">
    <source>
        <dbReference type="Proteomes" id="UP000187209"/>
    </source>
</evidence>
<reference evidence="2 3" key="1">
    <citation type="submission" date="2016-11" db="EMBL/GenBank/DDBJ databases">
        <title>The macronuclear genome of Stentor coeruleus: a giant cell with tiny introns.</title>
        <authorList>
            <person name="Slabodnick M."/>
            <person name="Ruby J.G."/>
            <person name="Reiff S.B."/>
            <person name="Swart E.C."/>
            <person name="Gosai S."/>
            <person name="Prabakaran S."/>
            <person name="Witkowska E."/>
            <person name="Larue G.E."/>
            <person name="Fisher S."/>
            <person name="Freeman R.M."/>
            <person name="Gunawardena J."/>
            <person name="Chu W."/>
            <person name="Stover N.A."/>
            <person name="Gregory B.D."/>
            <person name="Nowacki M."/>
            <person name="Derisi J."/>
            <person name="Roy S.W."/>
            <person name="Marshall W.F."/>
            <person name="Sood P."/>
        </authorList>
    </citation>
    <scope>NUCLEOTIDE SEQUENCE [LARGE SCALE GENOMIC DNA]</scope>
    <source>
        <strain evidence="2">WM001</strain>
    </source>
</reference>
<evidence type="ECO:0000256" key="1">
    <source>
        <dbReference type="SAM" id="Phobius"/>
    </source>
</evidence>
<gene>
    <name evidence="2" type="ORF">SteCoe_10562</name>
</gene>
<protein>
    <recommendedName>
        <fullName evidence="4">Ion transport domain-containing protein</fullName>
    </recommendedName>
</protein>
<keyword evidence="1" id="KW-0472">Membrane</keyword>
<dbReference type="AlphaFoldDB" id="A0A1R2CF32"/>
<organism evidence="2 3">
    <name type="scientific">Stentor coeruleus</name>
    <dbReference type="NCBI Taxonomy" id="5963"/>
    <lineage>
        <taxon>Eukaryota</taxon>
        <taxon>Sar</taxon>
        <taxon>Alveolata</taxon>
        <taxon>Ciliophora</taxon>
        <taxon>Postciliodesmatophora</taxon>
        <taxon>Heterotrichea</taxon>
        <taxon>Heterotrichida</taxon>
        <taxon>Stentoridae</taxon>
        <taxon>Stentor</taxon>
    </lineage>
</organism>
<dbReference type="EMBL" id="MPUH01000171">
    <property type="protein sequence ID" value="OMJ87637.1"/>
    <property type="molecule type" value="Genomic_DNA"/>
</dbReference>
<dbReference type="Proteomes" id="UP000187209">
    <property type="component" value="Unassembled WGS sequence"/>
</dbReference>
<keyword evidence="3" id="KW-1185">Reference proteome</keyword>
<proteinExistence type="predicted"/>
<keyword evidence="1" id="KW-0812">Transmembrane</keyword>
<name>A0A1R2CF32_9CILI</name>
<feature type="transmembrane region" description="Helical" evidence="1">
    <location>
        <begin position="39"/>
        <end position="60"/>
    </location>
</feature>
<dbReference type="Gene3D" id="6.10.140.920">
    <property type="match status" value="1"/>
</dbReference>
<accession>A0A1R2CF32</accession>
<evidence type="ECO:0000313" key="2">
    <source>
        <dbReference type="EMBL" id="OMJ87637.1"/>
    </source>
</evidence>
<sequence length="206" mass="23563">MNLISTNASPSFNSMWSSPFGILAGRTDPFSESTAIQSITYFVIITALLIIMLNMIISILGDVFDEFQLDAEIYNFSEMAEVILEIEQILSLKHRTDNFMFLYMCINAYEKSGNEWKGKVIDLRELIRVRFFNDDLKPYLEQIENRIDIKVKAVNDEVKHVKGEINTLSDSIDQKVNSVNDKVNALSDDIKDIKNNIQAILKIISK</sequence>